<proteinExistence type="predicted"/>
<sequence length="210" mass="22291">MPSELPVVAHGDDALGSYAYRRRGSSILGNGGTSSSGSSIVSPALPATPKEYNWAATAVCVLPQPPLPQHFGYAAGQQAYYPQSPLQRNNTTKTVSHNDLAADPQGCPTTLRSSAGHVRHLSPSRSATFSTSASSPHAYQRHTYGYQSPARDSSSCTLVDQTHDVTMIQRKCEGLGNICDDVDVVVPIVCAVGKQHAYLPPRTANLSITN</sequence>
<dbReference type="Proteomes" id="UP001140096">
    <property type="component" value="Unassembled WGS sequence"/>
</dbReference>
<evidence type="ECO:0000313" key="1">
    <source>
        <dbReference type="EMBL" id="KAJ2811521.1"/>
    </source>
</evidence>
<name>A0ACC1LLC6_9FUNG</name>
<comment type="caution">
    <text evidence="1">The sequence shown here is derived from an EMBL/GenBank/DDBJ whole genome shotgun (WGS) entry which is preliminary data.</text>
</comment>
<dbReference type="EMBL" id="JANBUP010000421">
    <property type="protein sequence ID" value="KAJ2811521.1"/>
    <property type="molecule type" value="Genomic_DNA"/>
</dbReference>
<gene>
    <name evidence="1" type="ORF">H4S07_002009</name>
</gene>
<protein>
    <submittedName>
        <fullName evidence="1">Uncharacterized protein</fullName>
    </submittedName>
</protein>
<keyword evidence="2" id="KW-1185">Reference proteome</keyword>
<evidence type="ECO:0000313" key="2">
    <source>
        <dbReference type="Proteomes" id="UP001140096"/>
    </source>
</evidence>
<organism evidence="1 2">
    <name type="scientific">Coemansia furcata</name>
    <dbReference type="NCBI Taxonomy" id="417177"/>
    <lineage>
        <taxon>Eukaryota</taxon>
        <taxon>Fungi</taxon>
        <taxon>Fungi incertae sedis</taxon>
        <taxon>Zoopagomycota</taxon>
        <taxon>Kickxellomycotina</taxon>
        <taxon>Kickxellomycetes</taxon>
        <taxon>Kickxellales</taxon>
        <taxon>Kickxellaceae</taxon>
        <taxon>Coemansia</taxon>
    </lineage>
</organism>
<accession>A0ACC1LLC6</accession>
<reference evidence="1" key="1">
    <citation type="submission" date="2022-07" db="EMBL/GenBank/DDBJ databases">
        <title>Phylogenomic reconstructions and comparative analyses of Kickxellomycotina fungi.</title>
        <authorList>
            <person name="Reynolds N.K."/>
            <person name="Stajich J.E."/>
            <person name="Barry K."/>
            <person name="Grigoriev I.V."/>
            <person name="Crous P."/>
            <person name="Smith M.E."/>
        </authorList>
    </citation>
    <scope>NUCLEOTIDE SEQUENCE</scope>
    <source>
        <strain evidence="1">CBS 102833</strain>
    </source>
</reference>